<dbReference type="AlphaFoldDB" id="A0A9Q0FIY5"/>
<comment type="caution">
    <text evidence="1">The sequence shown here is derived from an EMBL/GenBank/DDBJ whole genome shotgun (WGS) entry which is preliminary data.</text>
</comment>
<reference evidence="1" key="1">
    <citation type="submission" date="2022-02" db="EMBL/GenBank/DDBJ databases">
        <authorList>
            <person name="Henning P.M."/>
            <person name="McCubbin A.G."/>
            <person name="Shore J.S."/>
        </authorList>
    </citation>
    <scope>NUCLEOTIDE SEQUENCE</scope>
    <source>
        <strain evidence="1">F60SS</strain>
        <tissue evidence="1">Leaves</tissue>
    </source>
</reference>
<proteinExistence type="predicted"/>
<accession>A0A9Q0FIY5</accession>
<name>A0A9Q0FIY5_9ROSI</name>
<sequence length="82" mass="9419">MEESSTAGRDERVSLPKSISVRSSCYVKASQAIAATAISAAIVWNEIRKKWIGDHSQQPQKIPKDHYKEMTDLWETEREREK</sequence>
<reference evidence="1" key="2">
    <citation type="journal article" date="2023" name="Plants (Basel)">
        <title>Annotation of the Turnera subulata (Passifloraceae) Draft Genome Reveals the S-Locus Evolved after the Divergence of Turneroideae from Passifloroideae in a Stepwise Manner.</title>
        <authorList>
            <person name="Henning P.M."/>
            <person name="Roalson E.H."/>
            <person name="Mir W."/>
            <person name="McCubbin A.G."/>
            <person name="Shore J.S."/>
        </authorList>
    </citation>
    <scope>NUCLEOTIDE SEQUENCE</scope>
    <source>
        <strain evidence="1">F60SS</strain>
    </source>
</reference>
<keyword evidence="2" id="KW-1185">Reference proteome</keyword>
<dbReference type="Proteomes" id="UP001141552">
    <property type="component" value="Unassembled WGS sequence"/>
</dbReference>
<evidence type="ECO:0000313" key="2">
    <source>
        <dbReference type="Proteomes" id="UP001141552"/>
    </source>
</evidence>
<gene>
    <name evidence="1" type="ORF">Tsubulata_014563</name>
</gene>
<dbReference type="EMBL" id="JAKUCV010005423">
    <property type="protein sequence ID" value="KAJ4831247.1"/>
    <property type="molecule type" value="Genomic_DNA"/>
</dbReference>
<organism evidence="1 2">
    <name type="scientific">Turnera subulata</name>
    <dbReference type="NCBI Taxonomy" id="218843"/>
    <lineage>
        <taxon>Eukaryota</taxon>
        <taxon>Viridiplantae</taxon>
        <taxon>Streptophyta</taxon>
        <taxon>Embryophyta</taxon>
        <taxon>Tracheophyta</taxon>
        <taxon>Spermatophyta</taxon>
        <taxon>Magnoliopsida</taxon>
        <taxon>eudicotyledons</taxon>
        <taxon>Gunneridae</taxon>
        <taxon>Pentapetalae</taxon>
        <taxon>rosids</taxon>
        <taxon>fabids</taxon>
        <taxon>Malpighiales</taxon>
        <taxon>Passifloraceae</taxon>
        <taxon>Turnera</taxon>
    </lineage>
</organism>
<protein>
    <submittedName>
        <fullName evidence="1">Uncharacterized protein</fullName>
    </submittedName>
</protein>
<evidence type="ECO:0000313" key="1">
    <source>
        <dbReference type="EMBL" id="KAJ4831247.1"/>
    </source>
</evidence>